<protein>
    <submittedName>
        <fullName evidence="2">Uncharacterized protein</fullName>
    </submittedName>
</protein>
<reference evidence="3" key="2">
    <citation type="submission" date="2024-04" db="EMBL/GenBank/DDBJ databases">
        <authorList>
            <person name="Chen Y."/>
            <person name="Shah S."/>
            <person name="Dougan E. K."/>
            <person name="Thang M."/>
            <person name="Chan C."/>
        </authorList>
    </citation>
    <scope>NUCLEOTIDE SEQUENCE [LARGE SCALE GENOMIC DNA]</scope>
</reference>
<accession>A0A9P1CHZ5</accession>
<proteinExistence type="predicted"/>
<evidence type="ECO:0000313" key="2">
    <source>
        <dbReference type="EMBL" id="CAI3992612.1"/>
    </source>
</evidence>
<reference evidence="2" key="1">
    <citation type="submission" date="2022-10" db="EMBL/GenBank/DDBJ databases">
        <authorList>
            <person name="Chen Y."/>
            <person name="Dougan E. K."/>
            <person name="Chan C."/>
            <person name="Rhodes N."/>
            <person name="Thang M."/>
        </authorList>
    </citation>
    <scope>NUCLEOTIDE SEQUENCE</scope>
</reference>
<dbReference type="Proteomes" id="UP001152797">
    <property type="component" value="Unassembled WGS sequence"/>
</dbReference>
<dbReference type="EMBL" id="CAMXCT010001735">
    <property type="protein sequence ID" value="CAI3992612.1"/>
    <property type="molecule type" value="Genomic_DNA"/>
</dbReference>
<dbReference type="AlphaFoldDB" id="A0A9P1CHZ5"/>
<comment type="caution">
    <text evidence="2">The sequence shown here is derived from an EMBL/GenBank/DDBJ whole genome shotgun (WGS) entry which is preliminary data.</text>
</comment>
<keyword evidence="4" id="KW-1185">Reference proteome</keyword>
<dbReference type="EMBL" id="CAMXCT030001735">
    <property type="protein sequence ID" value="CAL4779924.1"/>
    <property type="molecule type" value="Genomic_DNA"/>
</dbReference>
<evidence type="ECO:0000256" key="1">
    <source>
        <dbReference type="SAM" id="MobiDB-lite"/>
    </source>
</evidence>
<dbReference type="EMBL" id="CAMXCT020001735">
    <property type="protein sequence ID" value="CAL1145987.1"/>
    <property type="molecule type" value="Genomic_DNA"/>
</dbReference>
<name>A0A9P1CHZ5_9DINO</name>
<gene>
    <name evidence="2" type="ORF">C1SCF055_LOCUS19428</name>
</gene>
<dbReference type="OrthoDB" id="10565865at2759"/>
<evidence type="ECO:0000313" key="4">
    <source>
        <dbReference type="Proteomes" id="UP001152797"/>
    </source>
</evidence>
<feature type="region of interest" description="Disordered" evidence="1">
    <location>
        <begin position="25"/>
        <end position="51"/>
    </location>
</feature>
<organism evidence="2">
    <name type="scientific">Cladocopium goreaui</name>
    <dbReference type="NCBI Taxonomy" id="2562237"/>
    <lineage>
        <taxon>Eukaryota</taxon>
        <taxon>Sar</taxon>
        <taxon>Alveolata</taxon>
        <taxon>Dinophyceae</taxon>
        <taxon>Suessiales</taxon>
        <taxon>Symbiodiniaceae</taxon>
        <taxon>Cladocopium</taxon>
    </lineage>
</organism>
<feature type="region of interest" description="Disordered" evidence="1">
    <location>
        <begin position="237"/>
        <end position="256"/>
    </location>
</feature>
<sequence>MPCYALLFPVEPPAESTVLKLRVREASERGPPGDPAQAGGVTPWPQSAPALLRNDEPGLIAKKTHKDPLRQHMEDLAVHERMEWLKREGHTKRELIAKVDVLADPILFDLKVLHNSAARAKTAPHGQVCATPSKAGRAQNGSANQAERLRGLSRSLANDTHQHMARLQIPHRVLEGGKMQRLFEKLKDIEEITSDPCGDAPKAEFHHGNDMALKVKPEIGGAFAEQLKGLWGNAAGVSGATQKARGRGSFEGPRGI</sequence>
<evidence type="ECO:0000313" key="3">
    <source>
        <dbReference type="EMBL" id="CAL1145987.1"/>
    </source>
</evidence>